<gene>
    <name evidence="3" type="primary">yddM</name>
    <name evidence="3" type="ORF">NCTC12905_00557</name>
</gene>
<dbReference type="InterPro" id="IPR010982">
    <property type="entry name" value="Lambda_DNA-bd_dom_sf"/>
</dbReference>
<dbReference type="GO" id="GO:0003677">
    <property type="term" value="F:DNA binding"/>
    <property type="evidence" value="ECO:0007669"/>
    <property type="project" value="UniProtKB-KW"/>
</dbReference>
<reference evidence="3 4" key="1">
    <citation type="submission" date="2018-12" db="EMBL/GenBank/DDBJ databases">
        <authorList>
            <consortium name="Pathogen Informatics"/>
        </authorList>
    </citation>
    <scope>NUCLEOTIDE SEQUENCE [LARGE SCALE GENOMIC DNA]</scope>
    <source>
        <strain evidence="3 4">NCTC12905</strain>
    </source>
</reference>
<dbReference type="Pfam" id="PF13560">
    <property type="entry name" value="HTH_31"/>
    <property type="match status" value="1"/>
</dbReference>
<organism evidence="3 4">
    <name type="scientific">Bartonella vinsonii</name>
    <name type="common">Rochalimaea vinsonii</name>
    <dbReference type="NCBI Taxonomy" id="33047"/>
    <lineage>
        <taxon>Bacteria</taxon>
        <taxon>Pseudomonadati</taxon>
        <taxon>Pseudomonadota</taxon>
        <taxon>Alphaproteobacteria</taxon>
        <taxon>Hyphomicrobiales</taxon>
        <taxon>Bartonellaceae</taxon>
        <taxon>Bartonella</taxon>
    </lineage>
</organism>
<feature type="domain" description="HTH cro/C1-type" evidence="2">
    <location>
        <begin position="19"/>
        <end position="59"/>
    </location>
</feature>
<dbReference type="AlphaFoldDB" id="A0A3S4YG45"/>
<dbReference type="SUPFAM" id="SSF47413">
    <property type="entry name" value="lambda repressor-like DNA-binding domains"/>
    <property type="match status" value="1"/>
</dbReference>
<dbReference type="EMBL" id="LR134529">
    <property type="protein sequence ID" value="VEJ44914.1"/>
    <property type="molecule type" value="Genomic_DNA"/>
</dbReference>
<proteinExistence type="predicted"/>
<evidence type="ECO:0000259" key="2">
    <source>
        <dbReference type="PROSITE" id="PS50943"/>
    </source>
</evidence>
<dbReference type="InterPro" id="IPR013430">
    <property type="entry name" value="Toxin_antidote_HigA"/>
</dbReference>
<dbReference type="RefSeq" id="WP_126602638.1">
    <property type="nucleotide sequence ID" value="NZ_LR134529.1"/>
</dbReference>
<dbReference type="Proteomes" id="UP000274201">
    <property type="component" value="Chromosome"/>
</dbReference>
<evidence type="ECO:0000313" key="4">
    <source>
        <dbReference type="Proteomes" id="UP000274201"/>
    </source>
</evidence>
<keyword evidence="1" id="KW-0238">DNA-binding</keyword>
<dbReference type="OrthoDB" id="7205516at2"/>
<accession>A0A3S4YG45</accession>
<sequence length="95" mass="10354">MMKNPPHPGELLREDVIAELGLSVSETAERLGMSRVAFSRVLNGKAAISPNLAIRLEMAGVSTARAWLAMQANYDLAQALKHKQPKIHPLFTSSC</sequence>
<dbReference type="Gene3D" id="1.10.260.40">
    <property type="entry name" value="lambda repressor-like DNA-binding domains"/>
    <property type="match status" value="1"/>
</dbReference>
<dbReference type="PANTHER" id="PTHR36924">
    <property type="entry name" value="ANTITOXIN HIGA-1"/>
    <property type="match status" value="1"/>
</dbReference>
<protein>
    <submittedName>
        <fullName evidence="3">Uncharacterized HTH-type transcriptional regulator YddM</fullName>
    </submittedName>
</protein>
<evidence type="ECO:0000256" key="1">
    <source>
        <dbReference type="ARBA" id="ARBA00023125"/>
    </source>
</evidence>
<name>A0A3S4YG45_BARVI</name>
<evidence type="ECO:0000313" key="3">
    <source>
        <dbReference type="EMBL" id="VEJ44914.1"/>
    </source>
</evidence>
<dbReference type="InterPro" id="IPR001387">
    <property type="entry name" value="Cro/C1-type_HTH"/>
</dbReference>
<dbReference type="CDD" id="cd00093">
    <property type="entry name" value="HTH_XRE"/>
    <property type="match status" value="1"/>
</dbReference>
<dbReference type="PROSITE" id="PS50943">
    <property type="entry name" value="HTH_CROC1"/>
    <property type="match status" value="1"/>
</dbReference>
<dbReference type="PANTHER" id="PTHR36924:SF1">
    <property type="entry name" value="ANTITOXIN HIGA-1"/>
    <property type="match status" value="1"/>
</dbReference>
<dbReference type="STRING" id="1094497.BVwin_05880"/>
<dbReference type="NCBIfam" id="TIGR02607">
    <property type="entry name" value="antidote_HigA"/>
    <property type="match status" value="1"/>
</dbReference>